<dbReference type="PANTHER" id="PTHR47326">
    <property type="entry name" value="TRANSPOSABLE ELEMENT TC3 TRANSPOSASE-LIKE PROTEIN"/>
    <property type="match status" value="1"/>
</dbReference>
<protein>
    <submittedName>
        <fullName evidence="1">Uncharacterized protein</fullName>
    </submittedName>
</protein>
<proteinExistence type="predicted"/>
<evidence type="ECO:0000313" key="2">
    <source>
        <dbReference type="Proteomes" id="UP001159363"/>
    </source>
</evidence>
<dbReference type="PANTHER" id="PTHR47326:SF1">
    <property type="entry name" value="HTH PSQ-TYPE DOMAIN-CONTAINING PROTEIN"/>
    <property type="match status" value="1"/>
</dbReference>
<dbReference type="Proteomes" id="UP001159363">
    <property type="component" value="Chromosome 1"/>
</dbReference>
<accession>A0ABQ9IHW8</accession>
<name>A0ABQ9IHW8_9NEOP</name>
<organism evidence="1 2">
    <name type="scientific">Dryococelus australis</name>
    <dbReference type="NCBI Taxonomy" id="614101"/>
    <lineage>
        <taxon>Eukaryota</taxon>
        <taxon>Metazoa</taxon>
        <taxon>Ecdysozoa</taxon>
        <taxon>Arthropoda</taxon>
        <taxon>Hexapoda</taxon>
        <taxon>Insecta</taxon>
        <taxon>Pterygota</taxon>
        <taxon>Neoptera</taxon>
        <taxon>Polyneoptera</taxon>
        <taxon>Phasmatodea</taxon>
        <taxon>Verophasmatodea</taxon>
        <taxon>Anareolatae</taxon>
        <taxon>Phasmatidae</taxon>
        <taxon>Eurycanthinae</taxon>
        <taxon>Dryococelus</taxon>
    </lineage>
</organism>
<comment type="caution">
    <text evidence="1">The sequence shown here is derived from an EMBL/GenBank/DDBJ whole genome shotgun (WGS) entry which is preliminary data.</text>
</comment>
<reference evidence="1 2" key="1">
    <citation type="submission" date="2023-02" db="EMBL/GenBank/DDBJ databases">
        <title>LHISI_Scaffold_Assembly.</title>
        <authorList>
            <person name="Stuart O.P."/>
            <person name="Cleave R."/>
            <person name="Magrath M.J.L."/>
            <person name="Mikheyev A.S."/>
        </authorList>
    </citation>
    <scope>NUCLEOTIDE SEQUENCE [LARGE SCALE GENOMIC DNA]</scope>
    <source>
        <strain evidence="1">Daus_M_001</strain>
        <tissue evidence="1">Leg muscle</tissue>
    </source>
</reference>
<sequence>MPDTITPISTPSATYTGHPLLYVSCVVISLNPCCEILGSPRLFILGACYTITPPSFLLSCDCLTPSPTPSSIHSFPARRSNSRESNTLTRLHRPDEFFSLLVVKRFETGNFNPQQSNRRRTRTDEAVDVAILAAVAVNPHVSTRQLEADIGIPKTSAHRILKRHTFHPYNVHLHQELHGNDVQNRVEFCQWAQHQIIANPNFFSCVLFTDESSAKTHAGFDRWTISVNGEPRVGWTPVGTPRSRSRNEGAIRATLTHTPSASSLLRARPPEATTCVRGSSFWSTMLPNNAMFATLAASSCVCHASYRLNMLLLWHLLCGYEHITNYKKTPLLPYTIQFPRKRRTGGRKQNDCLSCRSPKERGRSGEVEARVLLLHVCTHEVRTRRAVARSGQRLTFCSGRSGPSAAAGHESKWPGWVRGCRGRERQRGEDRIAEWDGGCCVLVVMATVTRRWYTPRRKPLHPCRAKFDPSEQSSSQRWPNYPRRPSERLAAVVSFSSLHVASLGESIVACERAGPGLIPTHTGIRQAGAVSAAFAGRCGLEPHPGWEIRHSVVLISGVGVGNTLGNGIGICPERGIGKPPPGVANRVRTQGLLNTRTVDQFSVQQSERKRGSRATAGQGTVAATPINIYLKYGGGRPVEPARHFILSAVRSALLLKETKSLPWLACSPPAKANRVQSPVGSLPDFRMWESCRVFLGISRFPRSCIPTLLHTRLTSPLLALKTSDILKTRIGLGCRAFCFRRQTPDGSASSRALAYSVTISPFPICTYDFAAYAKFKCRHENGLALCNGVHTKNDLLLTGWSGVSLISGYSSMREGLKRGNRGAGAVTGRLVAPCVGVARALGGALSRTHTRTGLPGVQCLLPHHPTPIPHHPPPSPPSTRLCRPLCRAMPRPASPGKYRRRFCCLQVTTPPDFLVEIVELTGIGL</sequence>
<gene>
    <name evidence="1" type="ORF">PR048_001639</name>
</gene>
<dbReference type="EMBL" id="JARBHB010000001">
    <property type="protein sequence ID" value="KAJ8896295.1"/>
    <property type="molecule type" value="Genomic_DNA"/>
</dbReference>
<keyword evidence="2" id="KW-1185">Reference proteome</keyword>
<evidence type="ECO:0000313" key="1">
    <source>
        <dbReference type="EMBL" id="KAJ8896295.1"/>
    </source>
</evidence>